<dbReference type="eggNOG" id="COG3537">
    <property type="taxonomic scope" value="Bacteria"/>
</dbReference>
<dbReference type="GO" id="GO:0030246">
    <property type="term" value="F:carbohydrate binding"/>
    <property type="evidence" value="ECO:0007669"/>
    <property type="project" value="InterPro"/>
</dbReference>
<organism evidence="6 7">
    <name type="scientific">Thermophagus xiamenensis</name>
    <dbReference type="NCBI Taxonomy" id="385682"/>
    <lineage>
        <taxon>Bacteria</taxon>
        <taxon>Pseudomonadati</taxon>
        <taxon>Bacteroidota</taxon>
        <taxon>Bacteroidia</taxon>
        <taxon>Marinilabiliales</taxon>
        <taxon>Marinilabiliaceae</taxon>
        <taxon>Thermophagus</taxon>
    </lineage>
</organism>
<dbReference type="NCBIfam" id="TIGR01180">
    <property type="entry name" value="aman2_put"/>
    <property type="match status" value="1"/>
</dbReference>
<dbReference type="Gene3D" id="3.30.2080.10">
    <property type="entry name" value="GH92 mannosidase domain"/>
    <property type="match status" value="1"/>
</dbReference>
<comment type="cofactor">
    <cofactor evidence="1">
        <name>Ca(2+)</name>
        <dbReference type="ChEBI" id="CHEBI:29108"/>
    </cofactor>
</comment>
<dbReference type="AlphaFoldDB" id="A0A1I2DUU8"/>
<evidence type="ECO:0000259" key="5">
    <source>
        <dbReference type="Pfam" id="PF17678"/>
    </source>
</evidence>
<dbReference type="Gene3D" id="1.20.1610.10">
    <property type="entry name" value="alpha-1,2-mannosidases domains"/>
    <property type="match status" value="1"/>
</dbReference>
<dbReference type="Pfam" id="PF07971">
    <property type="entry name" value="Glyco_hydro_92"/>
    <property type="match status" value="1"/>
</dbReference>
<name>A0A1I2DUU8_9BACT</name>
<keyword evidence="3" id="KW-0106">Calcium</keyword>
<sequence>MKISKTKIFIVFIIILVLQDCQSKNDQYHSPLKFTHNVYPLLDTENSRWFYFTSASRPFGMVNLSPDTEVHGTWGSGYRYKIDTVKGFSHIHAWQLSGPSVMPVTLQSTNNSIFKDYYSKFNHKTEIITPGYHQLFLDRYQIKAELTSTKRVGFHRYYFNKKSSSPAILFNLNGQLGPSKMAKGYIQLSDNPAKILGKVTNLPTRRRPKSCTVFFSAHFNAPIKDVVKDSITGNYLIIFKDIPNDELLLKLAVSYTSENNAEINLQHELPHWNFDKIVTEAQEEWNQLLGRIEVEGGTAEQQRRFYTDLWHSLQGRRIINDINGAYPDNTGDEFKIGQLPLDKNGVPLFNHYNSDSFWGAQWTLNTLWGLVYPEYMYEFSMSLLQYYKDGGIIPRGPSGGNYTYVMTGASSTPFIISAIQKNIIKENLDFIYQALKKNHMPGGIMGKAGYEHNTNIGGGLSYYLKNGYVPYPFPEPCNAFHLDGAGQTLEYAYQDWTLAQLATKLNISDEAGYFFNRSKNYVNLFDSISGWMRPKDLTGKWMEDFDPFKFKEGFVEANAAQATWFVPHDLDGLANLMGGKENAASKLNNQFQEAENWGFTSGTSHDLETHPEYRRIPINYGNQPSIQTAYIFNYLNKPWLTQYWSRKVASAVYEGISTNRGYKGDEDQGLMGSLAVLMKIGLFSMKGGCSTEPYYEIGSPIFDKITVHLNQKFYPGDKFVISSKNNGPNHYYIQSATLNGEKLNSWKIFHADIIKGGELILQMDSIPNKKWGVSVNTDSSSQ</sequence>
<dbReference type="SUPFAM" id="SSF48208">
    <property type="entry name" value="Six-hairpin glycosidases"/>
    <property type="match status" value="1"/>
</dbReference>
<dbReference type="EMBL" id="FONA01000020">
    <property type="protein sequence ID" value="SFE84237.1"/>
    <property type="molecule type" value="Genomic_DNA"/>
</dbReference>
<evidence type="ECO:0000313" key="7">
    <source>
        <dbReference type="Proteomes" id="UP000181976"/>
    </source>
</evidence>
<reference evidence="6 7" key="1">
    <citation type="submission" date="2016-10" db="EMBL/GenBank/DDBJ databases">
        <authorList>
            <person name="de Groot N.N."/>
        </authorList>
    </citation>
    <scope>NUCLEOTIDE SEQUENCE [LARGE SCALE GENOMIC DNA]</scope>
    <source>
        <strain evidence="6 7">DSM 19012</strain>
    </source>
</reference>
<proteinExistence type="predicted"/>
<dbReference type="Proteomes" id="UP000181976">
    <property type="component" value="Unassembled WGS sequence"/>
</dbReference>
<keyword evidence="7" id="KW-1185">Reference proteome</keyword>
<gene>
    <name evidence="6" type="ORF">SAMN05444380_12032</name>
</gene>
<dbReference type="InterPro" id="IPR014718">
    <property type="entry name" value="GH-type_carb-bd"/>
</dbReference>
<dbReference type="RefSeq" id="WP_010526567.1">
    <property type="nucleotide sequence ID" value="NZ_AFSL01000012.1"/>
</dbReference>
<evidence type="ECO:0000313" key="6">
    <source>
        <dbReference type="EMBL" id="SFE84237.1"/>
    </source>
</evidence>
<evidence type="ECO:0000256" key="2">
    <source>
        <dbReference type="ARBA" id="ARBA00011245"/>
    </source>
</evidence>
<dbReference type="PANTHER" id="PTHR12143">
    <property type="entry name" value="PEPTIDE N-GLYCANASE PNGASE -RELATED"/>
    <property type="match status" value="1"/>
</dbReference>
<dbReference type="GO" id="GO:0000224">
    <property type="term" value="F:peptide-N4-(N-acetyl-beta-glucosaminyl)asparagine amidase activity"/>
    <property type="evidence" value="ECO:0007669"/>
    <property type="project" value="TreeGrafter"/>
</dbReference>
<evidence type="ECO:0000256" key="3">
    <source>
        <dbReference type="ARBA" id="ARBA00022837"/>
    </source>
</evidence>
<dbReference type="Gene3D" id="2.70.98.10">
    <property type="match status" value="1"/>
</dbReference>
<dbReference type="STRING" id="385682.SAMN05444380_12032"/>
<dbReference type="Gene3D" id="1.20.1050.60">
    <property type="entry name" value="alpha-1,2-mannosidase"/>
    <property type="match status" value="1"/>
</dbReference>
<evidence type="ECO:0000256" key="1">
    <source>
        <dbReference type="ARBA" id="ARBA00001913"/>
    </source>
</evidence>
<protein>
    <submittedName>
        <fullName evidence="6">Alpha-1,2-mannosidase, putative</fullName>
    </submittedName>
</protein>
<dbReference type="InterPro" id="IPR041371">
    <property type="entry name" value="GH92_N"/>
</dbReference>
<dbReference type="GO" id="GO:0005975">
    <property type="term" value="P:carbohydrate metabolic process"/>
    <property type="evidence" value="ECO:0007669"/>
    <property type="project" value="InterPro"/>
</dbReference>
<dbReference type="GO" id="GO:0006516">
    <property type="term" value="P:glycoprotein catabolic process"/>
    <property type="evidence" value="ECO:0007669"/>
    <property type="project" value="TreeGrafter"/>
</dbReference>
<dbReference type="InParanoid" id="A0A1I2DUU8"/>
<dbReference type="GO" id="GO:0005829">
    <property type="term" value="C:cytosol"/>
    <property type="evidence" value="ECO:0007669"/>
    <property type="project" value="TreeGrafter"/>
</dbReference>
<dbReference type="PANTHER" id="PTHR12143:SF39">
    <property type="entry name" value="SECRETED PROTEIN"/>
    <property type="match status" value="1"/>
</dbReference>
<evidence type="ECO:0000259" key="4">
    <source>
        <dbReference type="Pfam" id="PF07971"/>
    </source>
</evidence>
<dbReference type="InterPro" id="IPR050883">
    <property type="entry name" value="PNGase"/>
</dbReference>
<feature type="domain" description="Glycosyl hydrolase family 92 N-terminal" evidence="5">
    <location>
        <begin position="38"/>
        <end position="226"/>
    </location>
</feature>
<comment type="subunit">
    <text evidence="2">Monomer.</text>
</comment>
<feature type="domain" description="Glycosyl hydrolase family 92" evidence="4">
    <location>
        <begin position="260"/>
        <end position="764"/>
    </location>
</feature>
<dbReference type="Pfam" id="PF17678">
    <property type="entry name" value="Glyco_hydro_92N"/>
    <property type="match status" value="1"/>
</dbReference>
<dbReference type="InterPro" id="IPR008928">
    <property type="entry name" value="6-hairpin_glycosidase_sf"/>
</dbReference>
<dbReference type="InterPro" id="IPR005887">
    <property type="entry name" value="GH92_a_mannosidase_put"/>
</dbReference>
<accession>A0A1I2DUU8</accession>
<dbReference type="InterPro" id="IPR012939">
    <property type="entry name" value="Glyco_hydro_92"/>
</dbReference>
<dbReference type="OrthoDB" id="9762711at2"/>